<proteinExistence type="predicted"/>
<protein>
    <submittedName>
        <fullName evidence="1">Uncharacterized protein</fullName>
    </submittedName>
</protein>
<dbReference type="STRING" id="1232681.ADIS_1721"/>
<keyword evidence="2" id="KW-1185">Reference proteome</keyword>
<name>R7ZUP3_9BACT</name>
<reference evidence="1 2" key="1">
    <citation type="submission" date="2013-02" db="EMBL/GenBank/DDBJ databases">
        <title>A novel strain isolated from Lonar lake, Maharashtra, India.</title>
        <authorList>
            <person name="Singh A."/>
        </authorList>
    </citation>
    <scope>NUCLEOTIDE SEQUENCE [LARGE SCALE GENOMIC DNA]</scope>
    <source>
        <strain evidence="1 2">AK24</strain>
    </source>
</reference>
<evidence type="ECO:0000313" key="2">
    <source>
        <dbReference type="Proteomes" id="UP000013909"/>
    </source>
</evidence>
<dbReference type="EMBL" id="AQHR01000049">
    <property type="protein sequence ID" value="EON77802.1"/>
    <property type="molecule type" value="Genomic_DNA"/>
</dbReference>
<sequence>MSNKYPPFGTLFVQDLVMLHNHYGHEKYDPAGVVVFLYQIQAINM</sequence>
<organism evidence="1 2">
    <name type="scientific">Lunatimonas lonarensis</name>
    <dbReference type="NCBI Taxonomy" id="1232681"/>
    <lineage>
        <taxon>Bacteria</taxon>
        <taxon>Pseudomonadati</taxon>
        <taxon>Bacteroidota</taxon>
        <taxon>Cytophagia</taxon>
        <taxon>Cytophagales</taxon>
        <taxon>Cyclobacteriaceae</taxon>
    </lineage>
</organism>
<evidence type="ECO:0000313" key="1">
    <source>
        <dbReference type="EMBL" id="EON77802.1"/>
    </source>
</evidence>
<dbReference type="AlphaFoldDB" id="R7ZUP3"/>
<comment type="caution">
    <text evidence="1">The sequence shown here is derived from an EMBL/GenBank/DDBJ whole genome shotgun (WGS) entry which is preliminary data.</text>
</comment>
<gene>
    <name evidence="1" type="ORF">ADIS_1721</name>
</gene>
<dbReference type="Proteomes" id="UP000013909">
    <property type="component" value="Unassembled WGS sequence"/>
</dbReference>
<accession>R7ZUP3</accession>